<evidence type="ECO:0000313" key="4">
    <source>
        <dbReference type="Proteomes" id="UP001501207"/>
    </source>
</evidence>
<protein>
    <submittedName>
        <fullName evidence="3">DUF1080 domain-containing protein</fullName>
    </submittedName>
</protein>
<gene>
    <name evidence="3" type="ORF">GCM10023143_08960</name>
</gene>
<dbReference type="RefSeq" id="WP_344976016.1">
    <property type="nucleotide sequence ID" value="NZ_BAABFN010000001.1"/>
</dbReference>
<comment type="caution">
    <text evidence="3">The sequence shown here is derived from an EMBL/GenBank/DDBJ whole genome shotgun (WGS) entry which is preliminary data.</text>
</comment>
<feature type="domain" description="3-keto-alpha-glucoside-1,2-lyase/3-keto-2-hydroxy-glucal hydratase" evidence="2">
    <location>
        <begin position="39"/>
        <end position="239"/>
    </location>
</feature>
<organism evidence="3 4">
    <name type="scientific">Compostibacter hankyongensis</name>
    <dbReference type="NCBI Taxonomy" id="1007089"/>
    <lineage>
        <taxon>Bacteria</taxon>
        <taxon>Pseudomonadati</taxon>
        <taxon>Bacteroidota</taxon>
        <taxon>Chitinophagia</taxon>
        <taxon>Chitinophagales</taxon>
        <taxon>Chitinophagaceae</taxon>
        <taxon>Compostibacter</taxon>
    </lineage>
</organism>
<dbReference type="InterPro" id="IPR010496">
    <property type="entry name" value="AL/BT2_dom"/>
</dbReference>
<keyword evidence="4" id="KW-1185">Reference proteome</keyword>
<evidence type="ECO:0000259" key="2">
    <source>
        <dbReference type="Pfam" id="PF06439"/>
    </source>
</evidence>
<proteinExistence type="predicted"/>
<name>A0ABP8FIB6_9BACT</name>
<keyword evidence="1" id="KW-0732">Signal</keyword>
<dbReference type="Gene3D" id="2.60.120.560">
    <property type="entry name" value="Exo-inulinase, domain 1"/>
    <property type="match status" value="1"/>
</dbReference>
<feature type="chain" id="PRO_5045276244" evidence="1">
    <location>
        <begin position="26"/>
        <end position="243"/>
    </location>
</feature>
<evidence type="ECO:0000313" key="3">
    <source>
        <dbReference type="EMBL" id="GAA4304477.1"/>
    </source>
</evidence>
<reference evidence="4" key="1">
    <citation type="journal article" date="2019" name="Int. J. Syst. Evol. Microbiol.">
        <title>The Global Catalogue of Microorganisms (GCM) 10K type strain sequencing project: providing services to taxonomists for standard genome sequencing and annotation.</title>
        <authorList>
            <consortium name="The Broad Institute Genomics Platform"/>
            <consortium name="The Broad Institute Genome Sequencing Center for Infectious Disease"/>
            <person name="Wu L."/>
            <person name="Ma J."/>
        </authorList>
    </citation>
    <scope>NUCLEOTIDE SEQUENCE [LARGE SCALE GENOMIC DNA]</scope>
    <source>
        <strain evidence="4">JCM 17664</strain>
    </source>
</reference>
<dbReference type="Proteomes" id="UP001501207">
    <property type="component" value="Unassembled WGS sequence"/>
</dbReference>
<feature type="signal peptide" evidence="1">
    <location>
        <begin position="1"/>
        <end position="25"/>
    </location>
</feature>
<evidence type="ECO:0000256" key="1">
    <source>
        <dbReference type="SAM" id="SignalP"/>
    </source>
</evidence>
<accession>A0ABP8FIB6</accession>
<dbReference type="EMBL" id="BAABFN010000001">
    <property type="protein sequence ID" value="GAA4304477.1"/>
    <property type="molecule type" value="Genomic_DNA"/>
</dbReference>
<dbReference type="Pfam" id="PF06439">
    <property type="entry name" value="3keto-disac_hyd"/>
    <property type="match status" value="1"/>
</dbReference>
<sequence length="243" mass="27380">MKNSGRALCLAIAALMTCSAARLTAQTVNTLSKKEMRQGWKLLFDGKDLQGWHPYLHPGEKPAWKVEDGTIMTDMPAKGGAEDLVTDEEYGNYELSLEWNIEEGGNSGIIFNIHEDPSHRATYFTGPEMQVLDNVKASDNKKENHLAGSLYDLIPADPKAVHPAGQWNQVKIRVDDEGHLAFWMNGKKVVETQLWTDQWKEMVAGSKFKNWKDFGTYKKGHIALQFHGGIVKFRNIKIRPLKG</sequence>